<reference evidence="8" key="2">
    <citation type="submission" date="2023-01" db="EMBL/GenBank/DDBJ databases">
        <authorList>
            <person name="Sun Q."/>
            <person name="Evtushenko L."/>
        </authorList>
    </citation>
    <scope>NUCLEOTIDE SEQUENCE</scope>
    <source>
        <strain evidence="8">VKM B-2347</strain>
    </source>
</reference>
<dbReference type="RefSeq" id="WP_271169898.1">
    <property type="nucleotide sequence ID" value="NZ_BSFI01000023.1"/>
</dbReference>
<evidence type="ECO:0000256" key="1">
    <source>
        <dbReference type="ARBA" id="ARBA00004651"/>
    </source>
</evidence>
<reference evidence="8" key="1">
    <citation type="journal article" date="2014" name="Int. J. Syst. Evol. Microbiol.">
        <title>Complete genome sequence of Corynebacterium casei LMG S-19264T (=DSM 44701T), isolated from a smear-ripened cheese.</title>
        <authorList>
            <consortium name="US DOE Joint Genome Institute (JGI-PGF)"/>
            <person name="Walter F."/>
            <person name="Albersmeier A."/>
            <person name="Kalinowski J."/>
            <person name="Ruckert C."/>
        </authorList>
    </citation>
    <scope>NUCLEOTIDE SEQUENCE</scope>
    <source>
        <strain evidence="8">VKM B-2347</strain>
    </source>
</reference>
<protein>
    <submittedName>
        <fullName evidence="8">ABC transporter permease</fullName>
    </submittedName>
</protein>
<comment type="caution">
    <text evidence="8">The sequence shown here is derived from an EMBL/GenBank/DDBJ whole genome shotgun (WGS) entry which is preliminary data.</text>
</comment>
<dbReference type="PROSITE" id="PS50928">
    <property type="entry name" value="ABC_TM1"/>
    <property type="match status" value="1"/>
</dbReference>
<feature type="transmembrane region" description="Helical" evidence="6">
    <location>
        <begin position="52"/>
        <end position="72"/>
    </location>
</feature>
<feature type="transmembrane region" description="Helical" evidence="6">
    <location>
        <begin position="142"/>
        <end position="164"/>
    </location>
</feature>
<feature type="domain" description="ABC transmembrane type-1" evidence="7">
    <location>
        <begin position="184"/>
        <end position="379"/>
    </location>
</feature>
<feature type="transmembrane region" description="Helical" evidence="6">
    <location>
        <begin position="184"/>
        <end position="208"/>
    </location>
</feature>
<dbReference type="InterPro" id="IPR051204">
    <property type="entry name" value="ABC_transp_perm/SBD"/>
</dbReference>
<dbReference type="AlphaFoldDB" id="A0A9W6MX36"/>
<feature type="transmembrane region" description="Helical" evidence="6">
    <location>
        <begin position="79"/>
        <end position="97"/>
    </location>
</feature>
<name>A0A9W6MX36_9HYPH</name>
<dbReference type="PANTHER" id="PTHR30177:SF30">
    <property type="entry name" value="GLYCINE BETAINE UPTAKE SYSTEM PERMEASE PROTEIN YEHY"/>
    <property type="match status" value="1"/>
</dbReference>
<dbReference type="EMBL" id="BSFI01000023">
    <property type="protein sequence ID" value="GLK69673.1"/>
    <property type="molecule type" value="Genomic_DNA"/>
</dbReference>
<dbReference type="Pfam" id="PF00528">
    <property type="entry name" value="BPD_transp_1"/>
    <property type="match status" value="1"/>
</dbReference>
<dbReference type="GO" id="GO:0055085">
    <property type="term" value="P:transmembrane transport"/>
    <property type="evidence" value="ECO:0007669"/>
    <property type="project" value="InterPro"/>
</dbReference>
<evidence type="ECO:0000259" key="7">
    <source>
        <dbReference type="PROSITE" id="PS50928"/>
    </source>
</evidence>
<evidence type="ECO:0000256" key="3">
    <source>
        <dbReference type="ARBA" id="ARBA00022692"/>
    </source>
</evidence>
<feature type="transmembrane region" description="Helical" evidence="6">
    <location>
        <begin position="331"/>
        <end position="354"/>
    </location>
</feature>
<keyword evidence="3 6" id="KW-0812">Transmembrane</keyword>
<gene>
    <name evidence="8" type="ORF">GCM10008179_33110</name>
</gene>
<proteinExistence type="inferred from homology"/>
<evidence type="ECO:0000256" key="4">
    <source>
        <dbReference type="ARBA" id="ARBA00022989"/>
    </source>
</evidence>
<dbReference type="Gene3D" id="1.10.3720.10">
    <property type="entry name" value="MetI-like"/>
    <property type="match status" value="1"/>
</dbReference>
<sequence>MTPGAIERSALRLDRVGATLAALGVGGLALGPFVSARPNRIVDGVPHGLFEALPPSLAAFVALVAAAAALVALSQAPPVLRAFAGAAALACLTLALGQAPRHLTAPGDIYARVAPGWGYWLAGFASTLLIADALTRLRFRPLARLAALVIAGLAAAAAIGSGALDDLSIMKEYAIRATSFWAEARTHLALALGSVAAALAIGAPLGVAVHRVTAARGPTLAVLTVVQTIPSIALFGLLIAPLAWLARTIPGAAEIGIAGVGAAPAFVALTLYALLPVVGSVVSGLGAAPPPAIDAARGAGMTDWQVLAQIEAPLGAPTFLSGLRVVTVQNIGLTTIAALVGGGGFGTFVFQGVGQTAIDLVLLGAVPTVALSFVAAVVLDAASESAGAHA</sequence>
<evidence type="ECO:0000256" key="6">
    <source>
        <dbReference type="RuleBase" id="RU363032"/>
    </source>
</evidence>
<comment type="similarity">
    <text evidence="6">Belongs to the binding-protein-dependent transport system permease family.</text>
</comment>
<dbReference type="PANTHER" id="PTHR30177">
    <property type="entry name" value="GLYCINE BETAINE/L-PROLINE TRANSPORT SYSTEM PERMEASE PROTEIN PROW"/>
    <property type="match status" value="1"/>
</dbReference>
<feature type="transmembrane region" description="Helical" evidence="6">
    <location>
        <begin position="117"/>
        <end position="135"/>
    </location>
</feature>
<dbReference type="GO" id="GO:0005886">
    <property type="term" value="C:plasma membrane"/>
    <property type="evidence" value="ECO:0007669"/>
    <property type="project" value="UniProtKB-SubCell"/>
</dbReference>
<evidence type="ECO:0000313" key="8">
    <source>
        <dbReference type="EMBL" id="GLK69673.1"/>
    </source>
</evidence>
<keyword evidence="5 6" id="KW-0472">Membrane</keyword>
<accession>A0A9W6MX36</accession>
<feature type="transmembrane region" description="Helical" evidence="6">
    <location>
        <begin position="255"/>
        <end position="275"/>
    </location>
</feature>
<feature type="transmembrane region" description="Helical" evidence="6">
    <location>
        <begin position="220"/>
        <end position="243"/>
    </location>
</feature>
<organism evidence="8 9">
    <name type="scientific">Hansschlegelia plantiphila</name>
    <dbReference type="NCBI Taxonomy" id="374655"/>
    <lineage>
        <taxon>Bacteria</taxon>
        <taxon>Pseudomonadati</taxon>
        <taxon>Pseudomonadota</taxon>
        <taxon>Alphaproteobacteria</taxon>
        <taxon>Hyphomicrobiales</taxon>
        <taxon>Methylopilaceae</taxon>
        <taxon>Hansschlegelia</taxon>
    </lineage>
</organism>
<dbReference type="SUPFAM" id="SSF161098">
    <property type="entry name" value="MetI-like"/>
    <property type="match status" value="1"/>
</dbReference>
<evidence type="ECO:0000256" key="2">
    <source>
        <dbReference type="ARBA" id="ARBA00022448"/>
    </source>
</evidence>
<comment type="subcellular location">
    <subcellularLocation>
        <location evidence="1 6">Cell membrane</location>
        <topology evidence="1 6">Multi-pass membrane protein</topology>
    </subcellularLocation>
</comment>
<feature type="transmembrane region" description="Helical" evidence="6">
    <location>
        <begin position="360"/>
        <end position="379"/>
    </location>
</feature>
<dbReference type="InterPro" id="IPR000515">
    <property type="entry name" value="MetI-like"/>
</dbReference>
<dbReference type="GO" id="GO:0031460">
    <property type="term" value="P:glycine betaine transport"/>
    <property type="evidence" value="ECO:0007669"/>
    <property type="project" value="TreeGrafter"/>
</dbReference>
<keyword evidence="2 6" id="KW-0813">Transport</keyword>
<keyword evidence="9" id="KW-1185">Reference proteome</keyword>
<dbReference type="InterPro" id="IPR035906">
    <property type="entry name" value="MetI-like_sf"/>
</dbReference>
<evidence type="ECO:0000256" key="5">
    <source>
        <dbReference type="ARBA" id="ARBA00023136"/>
    </source>
</evidence>
<keyword evidence="4 6" id="KW-1133">Transmembrane helix</keyword>
<dbReference type="Proteomes" id="UP001143372">
    <property type="component" value="Unassembled WGS sequence"/>
</dbReference>
<evidence type="ECO:0000313" key="9">
    <source>
        <dbReference type="Proteomes" id="UP001143372"/>
    </source>
</evidence>